<dbReference type="AlphaFoldDB" id="A0A841BX36"/>
<accession>A0A841BX36</accession>
<sequence length="320" mass="33242">MSLVQDLADHIRVARDDLPVAQVTAAAERLRSAGDLLAWVMQSTSDPARIPQLSGAVERLENAVALMRGAQDALDAYTAALGISTDGAREEWTAALVPSVPAQNSRSDVAQLTDWWAARVSEIAGGGPDTVSRSTRAEAAATSAELLRRCTAAALDENPVRLRRELAAAGPAVGLGVAAIAPPLLRHLAGELCGHPARLEDLARVRRAALPKIAALLPKLPAAAAEEALARVCHVQPQRRSDSTPIHPVDAAAAATVLVAGLLAATGRSAADLAKVIEAERGAAQSAATHRAALRVTDPTRRRSAIDALGEPRAVDRSGV</sequence>
<organism evidence="1 2">
    <name type="scientific">Allocatelliglobosispora scoriae</name>
    <dbReference type="NCBI Taxonomy" id="643052"/>
    <lineage>
        <taxon>Bacteria</taxon>
        <taxon>Bacillati</taxon>
        <taxon>Actinomycetota</taxon>
        <taxon>Actinomycetes</taxon>
        <taxon>Micromonosporales</taxon>
        <taxon>Micromonosporaceae</taxon>
        <taxon>Allocatelliglobosispora</taxon>
    </lineage>
</organism>
<dbReference type="EMBL" id="JACHMN010000003">
    <property type="protein sequence ID" value="MBB5872058.1"/>
    <property type="molecule type" value="Genomic_DNA"/>
</dbReference>
<keyword evidence="2" id="KW-1185">Reference proteome</keyword>
<evidence type="ECO:0000313" key="1">
    <source>
        <dbReference type="EMBL" id="MBB5872058.1"/>
    </source>
</evidence>
<protein>
    <submittedName>
        <fullName evidence="1">Uncharacterized protein</fullName>
    </submittedName>
</protein>
<dbReference type="Proteomes" id="UP000587527">
    <property type="component" value="Unassembled WGS sequence"/>
</dbReference>
<name>A0A841BX36_9ACTN</name>
<comment type="caution">
    <text evidence="1">The sequence shown here is derived from an EMBL/GenBank/DDBJ whole genome shotgun (WGS) entry which is preliminary data.</text>
</comment>
<evidence type="ECO:0000313" key="2">
    <source>
        <dbReference type="Proteomes" id="UP000587527"/>
    </source>
</evidence>
<gene>
    <name evidence="1" type="ORF">F4553_005492</name>
</gene>
<reference evidence="1 2" key="1">
    <citation type="submission" date="2020-08" db="EMBL/GenBank/DDBJ databases">
        <title>Sequencing the genomes of 1000 actinobacteria strains.</title>
        <authorList>
            <person name="Klenk H.-P."/>
        </authorList>
    </citation>
    <scope>NUCLEOTIDE SEQUENCE [LARGE SCALE GENOMIC DNA]</scope>
    <source>
        <strain evidence="1 2">DSM 45362</strain>
    </source>
</reference>
<proteinExistence type="predicted"/>
<dbReference type="RefSeq" id="WP_184841383.1">
    <property type="nucleotide sequence ID" value="NZ_JACHMN010000003.1"/>
</dbReference>